<organism evidence="2 3">
    <name type="scientific">Rhodanobacter glycinis</name>
    <dbReference type="NCBI Taxonomy" id="582702"/>
    <lineage>
        <taxon>Bacteria</taxon>
        <taxon>Pseudomonadati</taxon>
        <taxon>Pseudomonadota</taxon>
        <taxon>Gammaproteobacteria</taxon>
        <taxon>Lysobacterales</taxon>
        <taxon>Rhodanobacteraceae</taxon>
        <taxon>Rhodanobacter</taxon>
    </lineage>
</organism>
<dbReference type="Gene3D" id="3.10.450.50">
    <property type="match status" value="1"/>
</dbReference>
<dbReference type="Proteomes" id="UP000198725">
    <property type="component" value="Unassembled WGS sequence"/>
</dbReference>
<evidence type="ECO:0000313" key="2">
    <source>
        <dbReference type="EMBL" id="SFL24015.1"/>
    </source>
</evidence>
<reference evidence="3" key="1">
    <citation type="submission" date="2016-10" db="EMBL/GenBank/DDBJ databases">
        <authorList>
            <person name="Varghese N."/>
            <person name="Submissions S."/>
        </authorList>
    </citation>
    <scope>NUCLEOTIDE SEQUENCE [LARGE SCALE GENOMIC DNA]</scope>
    <source>
        <strain evidence="3">MO64</strain>
    </source>
</reference>
<dbReference type="Pfam" id="PF12680">
    <property type="entry name" value="SnoaL_2"/>
    <property type="match status" value="1"/>
</dbReference>
<sequence>MHATNDLVHTYLRSWNEIDPLRRRALVEQVWTEHARYTDPMVQVQGWQGIEATIAAVQGMFPDYRFELDGAVDAHHDIVRFRWLLRAPNGETPVAGFDVAELDQGLIHRVHGFLDKVPQAT</sequence>
<evidence type="ECO:0000313" key="3">
    <source>
        <dbReference type="Proteomes" id="UP000198725"/>
    </source>
</evidence>
<dbReference type="AlphaFoldDB" id="A0A1I4G1P8"/>
<dbReference type="EMBL" id="FOSR01000021">
    <property type="protein sequence ID" value="SFL24015.1"/>
    <property type="molecule type" value="Genomic_DNA"/>
</dbReference>
<protein>
    <submittedName>
        <fullName evidence="2">SnoaL-like domain-containing protein</fullName>
    </submittedName>
</protein>
<name>A0A1I4G1P8_9GAMM</name>
<keyword evidence="3" id="KW-1185">Reference proteome</keyword>
<evidence type="ECO:0000259" key="1">
    <source>
        <dbReference type="Pfam" id="PF12680"/>
    </source>
</evidence>
<accession>A0A1I4G1P8</accession>
<dbReference type="InterPro" id="IPR032710">
    <property type="entry name" value="NTF2-like_dom_sf"/>
</dbReference>
<dbReference type="InterPro" id="IPR037401">
    <property type="entry name" value="SnoaL-like"/>
</dbReference>
<feature type="domain" description="SnoaL-like" evidence="1">
    <location>
        <begin position="9"/>
        <end position="109"/>
    </location>
</feature>
<dbReference type="RefSeq" id="WP_008208996.1">
    <property type="nucleotide sequence ID" value="NZ_FOSR01000021.1"/>
</dbReference>
<proteinExistence type="predicted"/>
<dbReference type="SUPFAM" id="SSF54427">
    <property type="entry name" value="NTF2-like"/>
    <property type="match status" value="1"/>
</dbReference>
<gene>
    <name evidence="2" type="ORF">SAMN05192579_12114</name>
</gene>